<proteinExistence type="predicted"/>
<keyword evidence="1" id="KW-1133">Transmembrane helix</keyword>
<organism evidence="2 3">
    <name type="scientific">Laccaria amethystina LaAM-08-1</name>
    <dbReference type="NCBI Taxonomy" id="1095629"/>
    <lineage>
        <taxon>Eukaryota</taxon>
        <taxon>Fungi</taxon>
        <taxon>Dikarya</taxon>
        <taxon>Basidiomycota</taxon>
        <taxon>Agaricomycotina</taxon>
        <taxon>Agaricomycetes</taxon>
        <taxon>Agaricomycetidae</taxon>
        <taxon>Agaricales</taxon>
        <taxon>Agaricineae</taxon>
        <taxon>Hydnangiaceae</taxon>
        <taxon>Laccaria</taxon>
    </lineage>
</organism>
<gene>
    <name evidence="2" type="ORF">K443DRAFT_675390</name>
</gene>
<feature type="transmembrane region" description="Helical" evidence="1">
    <location>
        <begin position="28"/>
        <end position="51"/>
    </location>
</feature>
<accession>A0A0C9YAP3</accession>
<reference evidence="3" key="2">
    <citation type="submission" date="2015-01" db="EMBL/GenBank/DDBJ databases">
        <title>Evolutionary Origins and Diversification of the Mycorrhizal Mutualists.</title>
        <authorList>
            <consortium name="DOE Joint Genome Institute"/>
            <consortium name="Mycorrhizal Genomics Consortium"/>
            <person name="Kohler A."/>
            <person name="Kuo A."/>
            <person name="Nagy L.G."/>
            <person name="Floudas D."/>
            <person name="Copeland A."/>
            <person name="Barry K.W."/>
            <person name="Cichocki N."/>
            <person name="Veneault-Fourrey C."/>
            <person name="LaButti K."/>
            <person name="Lindquist E.A."/>
            <person name="Lipzen A."/>
            <person name="Lundell T."/>
            <person name="Morin E."/>
            <person name="Murat C."/>
            <person name="Riley R."/>
            <person name="Ohm R."/>
            <person name="Sun H."/>
            <person name="Tunlid A."/>
            <person name="Henrissat B."/>
            <person name="Grigoriev I.V."/>
            <person name="Hibbett D.S."/>
            <person name="Martin F."/>
        </authorList>
    </citation>
    <scope>NUCLEOTIDE SEQUENCE [LARGE SCALE GENOMIC DNA]</scope>
    <source>
        <strain evidence="3">LaAM-08-1</strain>
    </source>
</reference>
<evidence type="ECO:0000313" key="2">
    <source>
        <dbReference type="EMBL" id="KIK05113.1"/>
    </source>
</evidence>
<keyword evidence="1" id="KW-0812">Transmembrane</keyword>
<protein>
    <submittedName>
        <fullName evidence="2">Uncharacterized protein</fullName>
    </submittedName>
</protein>
<evidence type="ECO:0000256" key="1">
    <source>
        <dbReference type="SAM" id="Phobius"/>
    </source>
</evidence>
<sequence length="85" mass="9668">MDNEWLTPGVITQQICPTANVYVLWTKMMVGFALVPSARVGVLAVITTIKVHFWRSRRRKKIALHLSSSSTRLGREKAARFRLTV</sequence>
<dbReference type="EMBL" id="KN838563">
    <property type="protein sequence ID" value="KIK05113.1"/>
    <property type="molecule type" value="Genomic_DNA"/>
</dbReference>
<evidence type="ECO:0000313" key="3">
    <source>
        <dbReference type="Proteomes" id="UP000054477"/>
    </source>
</evidence>
<dbReference type="AlphaFoldDB" id="A0A0C9YAP3"/>
<keyword evidence="1" id="KW-0472">Membrane</keyword>
<dbReference type="HOGENOM" id="CLU_2512972_0_0_1"/>
<reference evidence="2 3" key="1">
    <citation type="submission" date="2014-04" db="EMBL/GenBank/DDBJ databases">
        <authorList>
            <consortium name="DOE Joint Genome Institute"/>
            <person name="Kuo A."/>
            <person name="Kohler A."/>
            <person name="Nagy L.G."/>
            <person name="Floudas D."/>
            <person name="Copeland A."/>
            <person name="Barry K.W."/>
            <person name="Cichocki N."/>
            <person name="Veneault-Fourrey C."/>
            <person name="LaButti K."/>
            <person name="Lindquist E.A."/>
            <person name="Lipzen A."/>
            <person name="Lundell T."/>
            <person name="Morin E."/>
            <person name="Murat C."/>
            <person name="Sun H."/>
            <person name="Tunlid A."/>
            <person name="Henrissat B."/>
            <person name="Grigoriev I.V."/>
            <person name="Hibbett D.S."/>
            <person name="Martin F."/>
            <person name="Nordberg H.P."/>
            <person name="Cantor M.N."/>
            <person name="Hua S.X."/>
        </authorList>
    </citation>
    <scope>NUCLEOTIDE SEQUENCE [LARGE SCALE GENOMIC DNA]</scope>
    <source>
        <strain evidence="2 3">LaAM-08-1</strain>
    </source>
</reference>
<dbReference type="Proteomes" id="UP000054477">
    <property type="component" value="Unassembled WGS sequence"/>
</dbReference>
<keyword evidence="3" id="KW-1185">Reference proteome</keyword>
<name>A0A0C9YAP3_9AGAR</name>